<dbReference type="InterPro" id="IPR005107">
    <property type="entry name" value="CO_DH_flav_C"/>
</dbReference>
<evidence type="ECO:0000256" key="2">
    <source>
        <dbReference type="ARBA" id="ARBA00023140"/>
    </source>
</evidence>
<dbReference type="SUPFAM" id="SSF55447">
    <property type="entry name" value="CO dehydrogenase flavoprotein C-terminal domain-like"/>
    <property type="match status" value="1"/>
</dbReference>
<dbReference type="InterPro" id="IPR016169">
    <property type="entry name" value="FAD-bd_PCMH_sub2"/>
</dbReference>
<dbReference type="SUPFAM" id="SSF56176">
    <property type="entry name" value="FAD-binding/transporter-associated domain-like"/>
    <property type="match status" value="1"/>
</dbReference>
<evidence type="ECO:0000313" key="6">
    <source>
        <dbReference type="Proteomes" id="UP000770661"/>
    </source>
</evidence>
<dbReference type="GO" id="GO:0005777">
    <property type="term" value="C:peroxisome"/>
    <property type="evidence" value="ECO:0007669"/>
    <property type="project" value="UniProtKB-SubCell"/>
</dbReference>
<sequence length="177" mass="19813">MCLVQAIGGNIMTASPISDLNPLLMAADTFLTLRSKDSGERRVTLDHTFFTGYRRTVVQPREVLINISIPFTQQNEYFFGYKQARRREDDIAIVNAGCRVVFQPNSIEVLRLDLAFGGMAPTTVLALDTMKMAPQVSHLFIKLNSSLKPLLKTPLWLMKGLVVLLLHPLAILCLLLK</sequence>
<evidence type="ECO:0000256" key="1">
    <source>
        <dbReference type="ARBA" id="ARBA00004275"/>
    </source>
</evidence>
<organism evidence="5 6">
    <name type="scientific">Chionoecetes opilio</name>
    <name type="common">Atlantic snow crab</name>
    <name type="synonym">Cancer opilio</name>
    <dbReference type="NCBI Taxonomy" id="41210"/>
    <lineage>
        <taxon>Eukaryota</taxon>
        <taxon>Metazoa</taxon>
        <taxon>Ecdysozoa</taxon>
        <taxon>Arthropoda</taxon>
        <taxon>Crustacea</taxon>
        <taxon>Multicrustacea</taxon>
        <taxon>Malacostraca</taxon>
        <taxon>Eumalacostraca</taxon>
        <taxon>Eucarida</taxon>
        <taxon>Decapoda</taxon>
        <taxon>Pleocyemata</taxon>
        <taxon>Brachyura</taxon>
        <taxon>Eubrachyura</taxon>
        <taxon>Majoidea</taxon>
        <taxon>Majidae</taxon>
        <taxon>Chionoecetes</taxon>
    </lineage>
</organism>
<dbReference type="InterPro" id="IPR002346">
    <property type="entry name" value="Mopterin_DH_FAD-bd"/>
</dbReference>
<dbReference type="SMART" id="SM01092">
    <property type="entry name" value="CO_deh_flav_C"/>
    <property type="match status" value="1"/>
</dbReference>
<reference evidence="5" key="1">
    <citation type="submission" date="2020-07" db="EMBL/GenBank/DDBJ databases">
        <title>The High-quality genome of the commercially important snow crab, Chionoecetes opilio.</title>
        <authorList>
            <person name="Jeong J.-H."/>
            <person name="Ryu S."/>
        </authorList>
    </citation>
    <scope>NUCLEOTIDE SEQUENCE</scope>
    <source>
        <strain evidence="5">MADBK_172401_WGS</strain>
        <tissue evidence="5">Digestive gland</tissue>
    </source>
</reference>
<feature type="domain" description="FAD-binding PCMH-type" evidence="4">
    <location>
        <begin position="1"/>
        <end position="74"/>
    </location>
</feature>
<gene>
    <name evidence="5" type="primary">XDH</name>
    <name evidence="5" type="ORF">GWK47_043615</name>
</gene>
<dbReference type="Proteomes" id="UP000770661">
    <property type="component" value="Unassembled WGS sequence"/>
</dbReference>
<dbReference type="PROSITE" id="PS51387">
    <property type="entry name" value="FAD_PCMH"/>
    <property type="match status" value="1"/>
</dbReference>
<dbReference type="GO" id="GO:0016491">
    <property type="term" value="F:oxidoreductase activity"/>
    <property type="evidence" value="ECO:0007669"/>
    <property type="project" value="InterPro"/>
</dbReference>
<dbReference type="PANTHER" id="PTHR45444">
    <property type="entry name" value="XANTHINE DEHYDROGENASE"/>
    <property type="match status" value="1"/>
</dbReference>
<evidence type="ECO:0000256" key="3">
    <source>
        <dbReference type="SAM" id="Phobius"/>
    </source>
</evidence>
<keyword evidence="6" id="KW-1185">Reference proteome</keyword>
<keyword evidence="3" id="KW-0472">Membrane</keyword>
<comment type="subcellular location">
    <subcellularLocation>
        <location evidence="1">Peroxisome</location>
    </subcellularLocation>
</comment>
<evidence type="ECO:0000259" key="4">
    <source>
        <dbReference type="PROSITE" id="PS51387"/>
    </source>
</evidence>
<dbReference type="InterPro" id="IPR036683">
    <property type="entry name" value="CO_DH_flav_C_dom_sf"/>
</dbReference>
<feature type="transmembrane region" description="Helical" evidence="3">
    <location>
        <begin position="155"/>
        <end position="176"/>
    </location>
</feature>
<keyword evidence="3" id="KW-1133">Transmembrane helix</keyword>
<dbReference type="InterPro" id="IPR036318">
    <property type="entry name" value="FAD-bd_PCMH-like_sf"/>
</dbReference>
<accession>A0A8J4YEV1</accession>
<keyword evidence="2" id="KW-0576">Peroxisome</keyword>
<dbReference type="AlphaFoldDB" id="A0A8J4YEV1"/>
<dbReference type="GO" id="GO:0071949">
    <property type="term" value="F:FAD binding"/>
    <property type="evidence" value="ECO:0007669"/>
    <property type="project" value="InterPro"/>
</dbReference>
<dbReference type="InterPro" id="IPR016166">
    <property type="entry name" value="FAD-bd_PCMH"/>
</dbReference>
<dbReference type="GO" id="GO:0005506">
    <property type="term" value="F:iron ion binding"/>
    <property type="evidence" value="ECO:0007669"/>
    <property type="project" value="InterPro"/>
</dbReference>
<dbReference type="Pfam" id="PF00941">
    <property type="entry name" value="FAD_binding_5"/>
    <property type="match status" value="1"/>
</dbReference>
<keyword evidence="3" id="KW-0812">Transmembrane</keyword>
<dbReference type="OrthoDB" id="8300278at2759"/>
<dbReference type="Pfam" id="PF03450">
    <property type="entry name" value="CO_deh_flav_C"/>
    <property type="match status" value="1"/>
</dbReference>
<comment type="caution">
    <text evidence="5">The sequence shown here is derived from an EMBL/GenBank/DDBJ whole genome shotgun (WGS) entry which is preliminary data.</text>
</comment>
<dbReference type="Gene3D" id="3.30.465.10">
    <property type="match status" value="1"/>
</dbReference>
<dbReference type="PANTHER" id="PTHR45444:SF3">
    <property type="entry name" value="XANTHINE DEHYDROGENASE"/>
    <property type="match status" value="1"/>
</dbReference>
<dbReference type="EMBL" id="JACEEZ010008905">
    <property type="protein sequence ID" value="KAG0722909.1"/>
    <property type="molecule type" value="Genomic_DNA"/>
</dbReference>
<proteinExistence type="predicted"/>
<evidence type="ECO:0000313" key="5">
    <source>
        <dbReference type="EMBL" id="KAG0722909.1"/>
    </source>
</evidence>
<protein>
    <submittedName>
        <fullName evidence="5">Xanthine dehydrogenase/oxidase</fullName>
    </submittedName>
</protein>
<dbReference type="InterPro" id="IPR016208">
    <property type="entry name" value="Ald_Oxase/xanthine_DH-like"/>
</dbReference>
<name>A0A8J4YEV1_CHIOP</name>
<dbReference type="Gene3D" id="3.30.390.50">
    <property type="entry name" value="CO dehydrogenase flavoprotein, C-terminal domain"/>
    <property type="match status" value="1"/>
</dbReference>